<reference evidence="3" key="1">
    <citation type="journal article" date="2018" name="Data Brief">
        <title>Genome sequence data from 17 accessions of Ensete ventricosum, a staple food crop for millions in Ethiopia.</title>
        <authorList>
            <person name="Yemataw Z."/>
            <person name="Muzemil S."/>
            <person name="Ambachew D."/>
            <person name="Tripathi L."/>
            <person name="Tesfaye K."/>
            <person name="Chala A."/>
            <person name="Farbos A."/>
            <person name="O'Neill P."/>
            <person name="Moore K."/>
            <person name="Grant M."/>
            <person name="Studholme D.J."/>
        </authorList>
    </citation>
    <scope>NUCLEOTIDE SEQUENCE [LARGE SCALE GENOMIC DNA]</scope>
    <source>
        <tissue evidence="3">Leaf</tissue>
    </source>
</reference>
<keyword evidence="2" id="KW-1133">Transmembrane helix</keyword>
<evidence type="ECO:0000256" key="1">
    <source>
        <dbReference type="SAM" id="MobiDB-lite"/>
    </source>
</evidence>
<organism evidence="3">
    <name type="scientific">Ensete ventricosum</name>
    <name type="common">Abyssinian banana</name>
    <name type="synonym">Musa ensete</name>
    <dbReference type="NCBI Taxonomy" id="4639"/>
    <lineage>
        <taxon>Eukaryota</taxon>
        <taxon>Viridiplantae</taxon>
        <taxon>Streptophyta</taxon>
        <taxon>Embryophyta</taxon>
        <taxon>Tracheophyta</taxon>
        <taxon>Spermatophyta</taxon>
        <taxon>Magnoliopsida</taxon>
        <taxon>Liliopsida</taxon>
        <taxon>Zingiberales</taxon>
        <taxon>Musaceae</taxon>
        <taxon>Ensete</taxon>
    </lineage>
</organism>
<evidence type="ECO:0000313" key="3">
    <source>
        <dbReference type="EMBL" id="RZR74635.1"/>
    </source>
</evidence>
<evidence type="ECO:0000256" key="2">
    <source>
        <dbReference type="SAM" id="Phobius"/>
    </source>
</evidence>
<feature type="transmembrane region" description="Helical" evidence="2">
    <location>
        <begin position="140"/>
        <end position="159"/>
    </location>
</feature>
<dbReference type="AlphaFoldDB" id="A0A445MK62"/>
<dbReference type="EMBL" id="KV876323">
    <property type="protein sequence ID" value="RZR74635.1"/>
    <property type="molecule type" value="Genomic_DNA"/>
</dbReference>
<feature type="region of interest" description="Disordered" evidence="1">
    <location>
        <begin position="33"/>
        <end position="64"/>
    </location>
</feature>
<keyword evidence="2" id="KW-0472">Membrane</keyword>
<dbReference type="Proteomes" id="UP000290560">
    <property type="component" value="Unassembled WGS sequence"/>
</dbReference>
<name>A0A445MK62_ENSVE</name>
<dbReference type="PANTHER" id="PTHR48436:SF1">
    <property type="entry name" value="2, PUTATIVE-RELATED"/>
    <property type="match status" value="1"/>
</dbReference>
<accession>A0A445MK62</accession>
<protein>
    <submittedName>
        <fullName evidence="3">Uncharacterized protein</fullName>
    </submittedName>
</protein>
<proteinExistence type="predicted"/>
<keyword evidence="2" id="KW-0812">Transmembrane</keyword>
<feature type="transmembrane region" description="Helical" evidence="2">
    <location>
        <begin position="180"/>
        <end position="199"/>
    </location>
</feature>
<dbReference type="PANTHER" id="PTHR48436">
    <property type="entry name" value="2, PUTATIVE-RELATED"/>
    <property type="match status" value="1"/>
</dbReference>
<gene>
    <name evidence="3" type="ORF">BHM03_00039906</name>
</gene>
<sequence length="358" mass="40023">MANQQQQIGEEQEALFHPSPCAAALYYVQSPSAASHTNSHPASDSALLSPFTQESFPNNRNRDEVSPRFTLSRYSSSRGSNNSFLQEKKAGYECRAKKGEERQRLRIVGVNDGEEGRRSGVWRFVSLDPSSSCCCVAFQVTWRLMFSVGFAFLVFFLATKPPQPNVSLKVFRRSHTPPPPSPFFFFFSFTWIVFFSLQMTAVKQFSLREGLDNTGVVTKILTCNCSMEMAVDNYSKVFGLHLRPSVVEMAFEHMKFASSQTHGSYIDTDSSSALTLYSGTKNKPMYGAGRSMQDLPESGRGLTLLLRVRSTSTYRVIGNLVRSTYRHDAQCQLLLRGGAYGHTVIYNSTCFISTTHAS</sequence>
<feature type="compositionally biased region" description="Polar residues" evidence="1">
    <location>
        <begin position="33"/>
        <end position="42"/>
    </location>
</feature>
<feature type="compositionally biased region" description="Polar residues" evidence="1">
    <location>
        <begin position="50"/>
        <end position="59"/>
    </location>
</feature>
<dbReference type="InterPro" id="IPR055276">
    <property type="entry name" value="NHL41-like"/>
</dbReference>